<dbReference type="AlphaFoldDB" id="A0A0F9Q2B5"/>
<accession>A0A0F9Q2B5</accession>
<protein>
    <submittedName>
        <fullName evidence="1">Uncharacterized protein</fullName>
    </submittedName>
</protein>
<gene>
    <name evidence="1" type="ORF">LCGC14_0771670</name>
</gene>
<sequence length="141" mass="15849">MVSVNKGLVYKVEFDFPPGSAGLLGCMISDGGFQVWPSSLGSWFTGDSIVIGFDDVYLKESAPYQFNIFTYNDDDTYDHLIHIRIGLVTNEIFMARFLPSMAYKDFAEALLQIQRDQTVIVEQQAQAIINNPFPWLAIPGE</sequence>
<evidence type="ECO:0000313" key="1">
    <source>
        <dbReference type="EMBL" id="KKN36644.1"/>
    </source>
</evidence>
<name>A0A0F9Q2B5_9ZZZZ</name>
<comment type="caution">
    <text evidence="1">The sequence shown here is derived from an EMBL/GenBank/DDBJ whole genome shotgun (WGS) entry which is preliminary data.</text>
</comment>
<dbReference type="EMBL" id="LAZR01001953">
    <property type="protein sequence ID" value="KKN36644.1"/>
    <property type="molecule type" value="Genomic_DNA"/>
</dbReference>
<reference evidence="1" key="1">
    <citation type="journal article" date="2015" name="Nature">
        <title>Complex archaea that bridge the gap between prokaryotes and eukaryotes.</title>
        <authorList>
            <person name="Spang A."/>
            <person name="Saw J.H."/>
            <person name="Jorgensen S.L."/>
            <person name="Zaremba-Niedzwiedzka K."/>
            <person name="Martijn J."/>
            <person name="Lind A.E."/>
            <person name="van Eijk R."/>
            <person name="Schleper C."/>
            <person name="Guy L."/>
            <person name="Ettema T.J."/>
        </authorList>
    </citation>
    <scope>NUCLEOTIDE SEQUENCE</scope>
</reference>
<organism evidence="1">
    <name type="scientific">marine sediment metagenome</name>
    <dbReference type="NCBI Taxonomy" id="412755"/>
    <lineage>
        <taxon>unclassified sequences</taxon>
        <taxon>metagenomes</taxon>
        <taxon>ecological metagenomes</taxon>
    </lineage>
</organism>
<dbReference type="PROSITE" id="PS51257">
    <property type="entry name" value="PROKAR_LIPOPROTEIN"/>
    <property type="match status" value="1"/>
</dbReference>
<proteinExistence type="predicted"/>